<dbReference type="STRING" id="525365.HMPREF0548_0403"/>
<dbReference type="eggNOG" id="COG4832">
    <property type="taxonomic scope" value="Bacteria"/>
</dbReference>
<comment type="caution">
    <text evidence="2">The sequence shown here is derived from an EMBL/GenBank/DDBJ whole genome shotgun (WGS) entry which is preliminary data.</text>
</comment>
<organism evidence="2 3">
    <name type="scientific">Lactobacillus ultunensis DSM 16047</name>
    <dbReference type="NCBI Taxonomy" id="525365"/>
    <lineage>
        <taxon>Bacteria</taxon>
        <taxon>Bacillati</taxon>
        <taxon>Bacillota</taxon>
        <taxon>Bacilli</taxon>
        <taxon>Lactobacillales</taxon>
        <taxon>Lactobacillaceae</taxon>
        <taxon>Lactobacillus</taxon>
    </lineage>
</organism>
<evidence type="ECO:0000259" key="1">
    <source>
        <dbReference type="Pfam" id="PF06445"/>
    </source>
</evidence>
<evidence type="ECO:0000313" key="3">
    <source>
        <dbReference type="Proteomes" id="UP000005583"/>
    </source>
</evidence>
<dbReference type="Proteomes" id="UP000005583">
    <property type="component" value="Unassembled WGS sequence"/>
</dbReference>
<dbReference type="AlphaFoldDB" id="C2EL57"/>
<dbReference type="Pfam" id="PF06445">
    <property type="entry name" value="GyrI-like"/>
    <property type="match status" value="1"/>
</dbReference>
<dbReference type="InterPro" id="IPR008319">
    <property type="entry name" value="GyrI-like_CCH_Lin2189-like"/>
</dbReference>
<dbReference type="RefSeq" id="WP_007126591.1">
    <property type="nucleotide sequence ID" value="NZ_AZFO01000019.1"/>
</dbReference>
<gene>
    <name evidence="2" type="ORF">HMPREF0548_0403</name>
</gene>
<name>C2EL57_9LACO</name>
<sequence>MAYDFKKEEKELYRPGKKPTIIDVPQMNYIAVEGKGNPNIEGSEYKQAIQLLYGIAYTIKMSKMGTHKISGYFDFVVPPLEGFWWQEGVEGIDYAHKEKFRFVSCIRMPDFVTPEVFEWAKEEATAKKKMDFSKVKLITVNEGKCVQIMHVGDYDSEPATIKKMHQFIAKEGLKLDFSASRRHHEIYLSDPRRTKRENLKTIIRLPVR</sequence>
<protein>
    <recommendedName>
        <fullName evidence="1">GyrI-like small molecule binding domain-containing protein</fullName>
    </recommendedName>
</protein>
<dbReference type="Gene3D" id="3.20.80.10">
    <property type="entry name" value="Regulatory factor, effector binding domain"/>
    <property type="match status" value="1"/>
</dbReference>
<dbReference type="EMBL" id="ACGU01000016">
    <property type="protein sequence ID" value="EEJ72707.1"/>
    <property type="molecule type" value="Genomic_DNA"/>
</dbReference>
<keyword evidence="3" id="KW-1185">Reference proteome</keyword>
<reference evidence="2 3" key="1">
    <citation type="submission" date="2009-01" db="EMBL/GenBank/DDBJ databases">
        <authorList>
            <person name="Qin X."/>
            <person name="Bachman B."/>
            <person name="Battles P."/>
            <person name="Bell A."/>
            <person name="Bess C."/>
            <person name="Bickham C."/>
            <person name="Chaboub L."/>
            <person name="Chen D."/>
            <person name="Coyle M."/>
            <person name="Deiros D.R."/>
            <person name="Dinh H."/>
            <person name="Forbes L."/>
            <person name="Fowler G."/>
            <person name="Francisco L."/>
            <person name="Fu Q."/>
            <person name="Gubbala S."/>
            <person name="Hale W."/>
            <person name="Han Y."/>
            <person name="Hemphill L."/>
            <person name="Highlander S.K."/>
            <person name="Hirani K."/>
            <person name="Hogues M."/>
            <person name="Jackson L."/>
            <person name="Jakkamsetti A."/>
            <person name="Javaid M."/>
            <person name="Jiang H."/>
            <person name="Korchina V."/>
            <person name="Kovar C."/>
            <person name="Lara F."/>
            <person name="Lee S."/>
            <person name="Mata R."/>
            <person name="Mathew T."/>
            <person name="Moen C."/>
            <person name="Morales K."/>
            <person name="Munidasa M."/>
            <person name="Nazareth L."/>
            <person name="Ngo R."/>
            <person name="Nguyen L."/>
            <person name="Okwuonu G."/>
            <person name="Ongeri F."/>
            <person name="Patil S."/>
            <person name="Petrosino J."/>
            <person name="Pham C."/>
            <person name="Pham P."/>
            <person name="Pu L.-L."/>
            <person name="Puazo M."/>
            <person name="Raj R."/>
            <person name="Reid J."/>
            <person name="Rouhana J."/>
            <person name="Saada N."/>
            <person name="Shang Y."/>
            <person name="Simmons D."/>
            <person name="Thornton R."/>
            <person name="Warren J."/>
            <person name="Weissenberger G."/>
            <person name="Zhang J."/>
            <person name="Zhang L."/>
            <person name="Zhou C."/>
            <person name="Zhu D."/>
            <person name="Muzny D."/>
            <person name="Worley K."/>
            <person name="Gibbs R."/>
        </authorList>
    </citation>
    <scope>NUCLEOTIDE SEQUENCE [LARGE SCALE GENOMIC DNA]</scope>
    <source>
        <strain evidence="2 3">DSM 16047</strain>
    </source>
</reference>
<dbReference type="InterPro" id="IPR029442">
    <property type="entry name" value="GyrI-like"/>
</dbReference>
<evidence type="ECO:0000313" key="2">
    <source>
        <dbReference type="EMBL" id="EEJ72707.1"/>
    </source>
</evidence>
<accession>C2EL57</accession>
<feature type="domain" description="GyrI-like small molecule binding" evidence="1">
    <location>
        <begin position="18"/>
        <end position="208"/>
    </location>
</feature>
<dbReference type="PIRSF" id="PIRSF031644">
    <property type="entry name" value="UCP031644"/>
    <property type="match status" value="1"/>
</dbReference>
<proteinExistence type="predicted"/>
<dbReference type="SUPFAM" id="SSF55136">
    <property type="entry name" value="Probable bacterial effector-binding domain"/>
    <property type="match status" value="1"/>
</dbReference>
<dbReference type="InterPro" id="IPR011256">
    <property type="entry name" value="Reg_factor_effector_dom_sf"/>
</dbReference>
<dbReference type="HOGENOM" id="CLU_083625_0_0_9"/>
<dbReference type="OrthoDB" id="4772335at2"/>
<dbReference type="PATRIC" id="fig|525365.8.peg.600"/>